<dbReference type="Pfam" id="PF26133">
    <property type="entry name" value="DUF8039"/>
    <property type="match status" value="1"/>
</dbReference>
<feature type="domain" description="DUF8039" evidence="2">
    <location>
        <begin position="29"/>
        <end position="113"/>
    </location>
</feature>
<feature type="compositionally biased region" description="Pro residues" evidence="1">
    <location>
        <begin position="123"/>
        <end position="145"/>
    </location>
</feature>
<evidence type="ECO:0000259" key="2">
    <source>
        <dbReference type="Pfam" id="PF26133"/>
    </source>
</evidence>
<feature type="region of interest" description="Disordered" evidence="1">
    <location>
        <begin position="120"/>
        <end position="195"/>
    </location>
</feature>
<dbReference type="Proteomes" id="UP000032180">
    <property type="component" value="Chromosome 2"/>
</dbReference>
<feature type="region of interest" description="Disordered" evidence="1">
    <location>
        <begin position="219"/>
        <end position="297"/>
    </location>
</feature>
<keyword evidence="4" id="KW-1185">Reference proteome</keyword>
<protein>
    <recommendedName>
        <fullName evidence="2">DUF8039 domain-containing protein</fullName>
    </recommendedName>
</protein>
<dbReference type="HOGENOM" id="CLU_937993_0_0_1"/>
<accession>A0A0D9VGW4</accession>
<reference evidence="3 4" key="1">
    <citation type="submission" date="2012-08" db="EMBL/GenBank/DDBJ databases">
        <title>Oryza genome evolution.</title>
        <authorList>
            <person name="Wing R.A."/>
        </authorList>
    </citation>
    <scope>NUCLEOTIDE SEQUENCE</scope>
</reference>
<name>A0A0D9VGW4_9ORYZ</name>
<organism evidence="3 4">
    <name type="scientific">Leersia perrieri</name>
    <dbReference type="NCBI Taxonomy" id="77586"/>
    <lineage>
        <taxon>Eukaryota</taxon>
        <taxon>Viridiplantae</taxon>
        <taxon>Streptophyta</taxon>
        <taxon>Embryophyta</taxon>
        <taxon>Tracheophyta</taxon>
        <taxon>Spermatophyta</taxon>
        <taxon>Magnoliopsida</taxon>
        <taxon>Liliopsida</taxon>
        <taxon>Poales</taxon>
        <taxon>Poaceae</taxon>
        <taxon>BOP clade</taxon>
        <taxon>Oryzoideae</taxon>
        <taxon>Oryzeae</taxon>
        <taxon>Oryzinae</taxon>
        <taxon>Leersia</taxon>
    </lineage>
</organism>
<dbReference type="eggNOG" id="ENOG502R3NN">
    <property type="taxonomic scope" value="Eukaryota"/>
</dbReference>
<proteinExistence type="predicted"/>
<sequence>MEQVGSLSVETVVGARNDPSCSDVKIPPNMACELHIPLRNLSIKVAAALTIATDPAGTFHCRTIPAGFSKVKVEQVVDTYDDLELEIDGGEGETTLGEAIQNIILWNKRYIVIPGRVAGSVRPSPPSHPSPPPSPTAPTPGPSPSDPALGTSTSPPTPPDEESPAPASTTAARPPPPSKKRIWEQGLCTDRLPKIPTLKKLSYNLTPEELDEAVKEEVREHFKPKKKNPPSSRILRNFPKRPKKIAEKPAPKPTSDYNRSLGKARQKAARVGKEVAQLGEQAQKELDQTPFLSPEEQ</sequence>
<dbReference type="PANTHER" id="PTHR33018">
    <property type="entry name" value="OS10G0338966 PROTEIN-RELATED"/>
    <property type="match status" value="1"/>
</dbReference>
<dbReference type="EnsemblPlants" id="LPERR02G16000.1">
    <property type="protein sequence ID" value="LPERR02G16000.1"/>
    <property type="gene ID" value="LPERR02G16000"/>
</dbReference>
<dbReference type="PANTHER" id="PTHR33018:SF34">
    <property type="entry name" value="OS02G0472350 PROTEIN"/>
    <property type="match status" value="1"/>
</dbReference>
<evidence type="ECO:0000256" key="1">
    <source>
        <dbReference type="SAM" id="MobiDB-lite"/>
    </source>
</evidence>
<evidence type="ECO:0000313" key="3">
    <source>
        <dbReference type="EnsemblPlants" id="LPERR02G16000.1"/>
    </source>
</evidence>
<dbReference type="InterPro" id="IPR058352">
    <property type="entry name" value="DUF8039"/>
</dbReference>
<reference evidence="3" key="3">
    <citation type="submission" date="2015-04" db="UniProtKB">
        <authorList>
            <consortium name="EnsemblPlants"/>
        </authorList>
    </citation>
    <scope>IDENTIFICATION</scope>
</reference>
<dbReference type="AlphaFoldDB" id="A0A0D9VGW4"/>
<evidence type="ECO:0000313" key="4">
    <source>
        <dbReference type="Proteomes" id="UP000032180"/>
    </source>
</evidence>
<reference evidence="4" key="2">
    <citation type="submission" date="2013-12" db="EMBL/GenBank/DDBJ databases">
        <authorList>
            <person name="Yu Y."/>
            <person name="Lee S."/>
            <person name="de Baynast K."/>
            <person name="Wissotski M."/>
            <person name="Liu L."/>
            <person name="Talag J."/>
            <person name="Goicoechea J."/>
            <person name="Angelova A."/>
            <person name="Jetty R."/>
            <person name="Kudrna D."/>
            <person name="Golser W."/>
            <person name="Rivera L."/>
            <person name="Zhang J."/>
            <person name="Wing R."/>
        </authorList>
    </citation>
    <scope>NUCLEOTIDE SEQUENCE</scope>
</reference>
<dbReference type="Gramene" id="LPERR02G16000.1">
    <property type="protein sequence ID" value="LPERR02G16000.1"/>
    <property type="gene ID" value="LPERR02G16000"/>
</dbReference>